<accession>A0A918WRH0</accession>
<dbReference type="Proteomes" id="UP000646244">
    <property type="component" value="Unassembled WGS sequence"/>
</dbReference>
<reference evidence="3" key="1">
    <citation type="journal article" date="2014" name="Int. J. Syst. Evol. Microbiol.">
        <title>Complete genome sequence of Corynebacterium casei LMG S-19264T (=DSM 44701T), isolated from a smear-ripened cheese.</title>
        <authorList>
            <consortium name="US DOE Joint Genome Institute (JGI-PGF)"/>
            <person name="Walter F."/>
            <person name="Albersmeier A."/>
            <person name="Kalinowski J."/>
            <person name="Ruckert C."/>
        </authorList>
    </citation>
    <scope>NUCLEOTIDE SEQUENCE</scope>
    <source>
        <strain evidence="3">JCM 4633</strain>
    </source>
</reference>
<reference evidence="3" key="2">
    <citation type="submission" date="2020-09" db="EMBL/GenBank/DDBJ databases">
        <authorList>
            <person name="Sun Q."/>
            <person name="Ohkuma M."/>
        </authorList>
    </citation>
    <scope>NUCLEOTIDE SEQUENCE</scope>
    <source>
        <strain evidence="3">JCM 4633</strain>
    </source>
</reference>
<dbReference type="GO" id="GO:0005506">
    <property type="term" value="F:iron ion binding"/>
    <property type="evidence" value="ECO:0007669"/>
    <property type="project" value="InterPro"/>
</dbReference>
<dbReference type="GO" id="GO:0051536">
    <property type="term" value="F:iron-sulfur cluster binding"/>
    <property type="evidence" value="ECO:0007669"/>
    <property type="project" value="InterPro"/>
</dbReference>
<dbReference type="Gene3D" id="3.30.300.130">
    <property type="entry name" value="Fe-S cluster assembly (FSCA)"/>
    <property type="match status" value="1"/>
</dbReference>
<dbReference type="RefSeq" id="WP_190113240.1">
    <property type="nucleotide sequence ID" value="NZ_BMVB01000044.1"/>
</dbReference>
<dbReference type="AlphaFoldDB" id="A0A918WRH0"/>
<dbReference type="SUPFAM" id="SSF117916">
    <property type="entry name" value="Fe-S cluster assembly (FSCA) domain-like"/>
    <property type="match status" value="1"/>
</dbReference>
<dbReference type="Pfam" id="PF01106">
    <property type="entry name" value="NifU"/>
    <property type="match status" value="1"/>
</dbReference>
<name>A0A918WRH0_STRCJ</name>
<dbReference type="InterPro" id="IPR034904">
    <property type="entry name" value="FSCA_dom_sf"/>
</dbReference>
<evidence type="ECO:0000313" key="4">
    <source>
        <dbReference type="Proteomes" id="UP000646244"/>
    </source>
</evidence>
<dbReference type="EMBL" id="BMVB01000044">
    <property type="protein sequence ID" value="GHC74047.1"/>
    <property type="molecule type" value="Genomic_DNA"/>
</dbReference>
<organism evidence="3 4">
    <name type="scientific">Streptomyces cinnamoneus</name>
    <name type="common">Streptoverticillium cinnamoneum</name>
    <dbReference type="NCBI Taxonomy" id="53446"/>
    <lineage>
        <taxon>Bacteria</taxon>
        <taxon>Bacillati</taxon>
        <taxon>Actinomycetota</taxon>
        <taxon>Actinomycetes</taxon>
        <taxon>Kitasatosporales</taxon>
        <taxon>Streptomycetaceae</taxon>
        <taxon>Streptomyces</taxon>
        <taxon>Streptomyces cinnamoneus group</taxon>
    </lineage>
</organism>
<evidence type="ECO:0000259" key="2">
    <source>
        <dbReference type="Pfam" id="PF01106"/>
    </source>
</evidence>
<feature type="domain" description="NIF system FeS cluster assembly NifU C-terminal" evidence="2">
    <location>
        <begin position="85"/>
        <end position="145"/>
    </location>
</feature>
<comment type="caution">
    <text evidence="3">The sequence shown here is derived from an EMBL/GenBank/DDBJ whole genome shotgun (WGS) entry which is preliminary data.</text>
</comment>
<protein>
    <submittedName>
        <fullName evidence="3">Thioredoxin</fullName>
    </submittedName>
</protein>
<sequence length="173" mass="18778">MTWTDHDAREHVTRTEELLARIDELPDAHPREQARAALHAVVELYGECLARVLRHTDATTAAHLAADELLGHVLLVHDLHPDPVATRVRRALQHVRGGEAELLAVDGPVVRVRLRPTGCGASHEALHTAVETAVAWAAPEIERVESTRDAPDAPAALIPVESLFRPGTTAGSR</sequence>
<evidence type="ECO:0000313" key="3">
    <source>
        <dbReference type="EMBL" id="GHC74047.1"/>
    </source>
</evidence>
<gene>
    <name evidence="3" type="ORF">GCM10010507_61730</name>
</gene>
<proteinExistence type="predicted"/>
<comment type="function">
    <text evidence="1">May be involved in the formation or repair of [Fe-S] clusters present in iron-sulfur proteins.</text>
</comment>
<dbReference type="InterPro" id="IPR001075">
    <property type="entry name" value="NIF_FeS_clus_asmbl_NifU_C"/>
</dbReference>
<dbReference type="GO" id="GO:0016226">
    <property type="term" value="P:iron-sulfur cluster assembly"/>
    <property type="evidence" value="ECO:0007669"/>
    <property type="project" value="InterPro"/>
</dbReference>
<evidence type="ECO:0000256" key="1">
    <source>
        <dbReference type="ARBA" id="ARBA00049958"/>
    </source>
</evidence>